<evidence type="ECO:0000256" key="9">
    <source>
        <dbReference type="RuleBase" id="RU000489"/>
    </source>
</evidence>
<dbReference type="SUPFAM" id="SSF51445">
    <property type="entry name" value="(Trans)glycosidases"/>
    <property type="match status" value="1"/>
</dbReference>
<dbReference type="EC" id="3.2.1.14" evidence="2"/>
<gene>
    <name evidence="13" type="ORF">AQUCO_00201441v1</name>
</gene>
<evidence type="ECO:0000259" key="12">
    <source>
        <dbReference type="PROSITE" id="PS51910"/>
    </source>
</evidence>
<keyword evidence="3 9" id="KW-0378">Hydrolase</keyword>
<dbReference type="GO" id="GO:0008843">
    <property type="term" value="F:endochitinase activity"/>
    <property type="evidence" value="ECO:0007669"/>
    <property type="project" value="UniProtKB-EC"/>
</dbReference>
<dbReference type="InParanoid" id="A0A2G5F818"/>
<proteinExistence type="inferred from homology"/>
<dbReference type="PANTHER" id="PTHR45708:SF21">
    <property type="entry name" value="ACIDIC ENDOCHITINASE"/>
    <property type="match status" value="1"/>
</dbReference>
<evidence type="ECO:0000256" key="8">
    <source>
        <dbReference type="ARBA" id="ARBA00023326"/>
    </source>
</evidence>
<dbReference type="FunFam" id="3.20.20.80:FF:000015">
    <property type="entry name" value="Acidic endochitinase SE2"/>
    <property type="match status" value="1"/>
</dbReference>
<dbReference type="InterPro" id="IPR050542">
    <property type="entry name" value="Glycosyl_Hydrlase18_Chitinase"/>
</dbReference>
<feature type="domain" description="GH18" evidence="12">
    <location>
        <begin position="27"/>
        <end position="299"/>
    </location>
</feature>
<comment type="catalytic activity">
    <reaction evidence="1">
        <text>Random endo-hydrolysis of N-acetyl-beta-D-glucosaminide (1-&gt;4)-beta-linkages in chitin and chitodextrins.</text>
        <dbReference type="EC" id="3.2.1.14"/>
    </reaction>
</comment>
<evidence type="ECO:0000256" key="10">
    <source>
        <dbReference type="RuleBase" id="RU004453"/>
    </source>
</evidence>
<dbReference type="Pfam" id="PF00704">
    <property type="entry name" value="Glyco_hydro_18"/>
    <property type="match status" value="1"/>
</dbReference>
<sequence length="299" mass="32153">MTTQSSSLSLSLFFLLLFTLVNSSLAGRIAIYWGQDGTEGSLAQACETGRFGTVNIAFLSSFGNFRTPVLNLAGHCEPSSNGCKWISNDIRACQSRGVNVMLSIGGSAGSYTLTSAYDGRQFADYLWNHFLGGTSSSRPLGDAVLNGIDFDIESGGTQFYDTLARSLSSYSKPGRQVILTAAPQCPFPDAHLGAAINTGLFTRVWVQFYNNPECQYNPGSTANLKGSWNQWQQIPARWIYMGLPAAHGAAGSGYVPPKVLLTYVLPAIKTAPKYGGVMLWNKKFDDETGYSSAIIGSVS</sequence>
<dbReference type="CDD" id="cd02877">
    <property type="entry name" value="GH18_hevamine_XipI_class_III"/>
    <property type="match status" value="1"/>
</dbReference>
<dbReference type="PROSITE" id="PS01095">
    <property type="entry name" value="GH18_1"/>
    <property type="match status" value="1"/>
</dbReference>
<dbReference type="AlphaFoldDB" id="A0A2G5F818"/>
<dbReference type="GO" id="GO:0006032">
    <property type="term" value="P:chitin catabolic process"/>
    <property type="evidence" value="ECO:0007669"/>
    <property type="project" value="UniProtKB-KW"/>
</dbReference>
<evidence type="ECO:0000256" key="1">
    <source>
        <dbReference type="ARBA" id="ARBA00000822"/>
    </source>
</evidence>
<dbReference type="Gene3D" id="3.20.20.80">
    <property type="entry name" value="Glycosidases"/>
    <property type="match status" value="1"/>
</dbReference>
<dbReference type="InterPro" id="IPR001223">
    <property type="entry name" value="Glyco_hydro18_cat"/>
</dbReference>
<evidence type="ECO:0000313" key="13">
    <source>
        <dbReference type="EMBL" id="PIA64152.1"/>
    </source>
</evidence>
<comment type="similarity">
    <text evidence="10">Belongs to the glycosyl hydrolase 18 family.</text>
</comment>
<reference evidence="13 14" key="1">
    <citation type="submission" date="2017-09" db="EMBL/GenBank/DDBJ databases">
        <title>WGS assembly of Aquilegia coerulea Goldsmith.</title>
        <authorList>
            <person name="Hodges S."/>
            <person name="Kramer E."/>
            <person name="Nordborg M."/>
            <person name="Tomkins J."/>
            <person name="Borevitz J."/>
            <person name="Derieg N."/>
            <person name="Yan J."/>
            <person name="Mihaltcheva S."/>
            <person name="Hayes R.D."/>
            <person name="Rokhsar D."/>
        </authorList>
    </citation>
    <scope>NUCLEOTIDE SEQUENCE [LARGE SCALE GENOMIC DNA]</scope>
    <source>
        <strain evidence="14">cv. Goldsmith</strain>
    </source>
</reference>
<evidence type="ECO:0000256" key="11">
    <source>
        <dbReference type="SAM" id="SignalP"/>
    </source>
</evidence>
<evidence type="ECO:0000256" key="5">
    <source>
        <dbReference type="ARBA" id="ARBA00023157"/>
    </source>
</evidence>
<keyword evidence="5" id="KW-1015">Disulfide bond</keyword>
<evidence type="ECO:0000256" key="4">
    <source>
        <dbReference type="ARBA" id="ARBA00023024"/>
    </source>
</evidence>
<dbReference type="EMBL" id="KZ305019">
    <property type="protein sequence ID" value="PIA64152.1"/>
    <property type="molecule type" value="Genomic_DNA"/>
</dbReference>
<keyword evidence="7 9" id="KW-0326">Glycosidase</keyword>
<feature type="chain" id="PRO_5013619832" description="chitinase" evidence="11">
    <location>
        <begin position="27"/>
        <end position="299"/>
    </location>
</feature>
<dbReference type="InterPro" id="IPR001579">
    <property type="entry name" value="Glyco_hydro_18_chit_AS"/>
</dbReference>
<accession>A0A2G5F818</accession>
<dbReference type="GO" id="GO:0000272">
    <property type="term" value="P:polysaccharide catabolic process"/>
    <property type="evidence" value="ECO:0007669"/>
    <property type="project" value="UniProtKB-KW"/>
</dbReference>
<keyword evidence="6" id="KW-0119">Carbohydrate metabolism</keyword>
<feature type="signal peptide" evidence="11">
    <location>
        <begin position="1"/>
        <end position="26"/>
    </location>
</feature>
<keyword evidence="14" id="KW-1185">Reference proteome</keyword>
<keyword evidence="4" id="KW-0146">Chitin degradation</keyword>
<dbReference type="PANTHER" id="PTHR45708">
    <property type="entry name" value="ENDOCHITINASE"/>
    <property type="match status" value="1"/>
</dbReference>
<keyword evidence="8" id="KW-0624">Polysaccharide degradation</keyword>
<dbReference type="InterPro" id="IPR045321">
    <property type="entry name" value="Cts1-like"/>
</dbReference>
<name>A0A2G5F818_AQUCA</name>
<dbReference type="InterPro" id="IPR017853">
    <property type="entry name" value="GH"/>
</dbReference>
<dbReference type="OrthoDB" id="6020543at2759"/>
<dbReference type="PROSITE" id="PS51910">
    <property type="entry name" value="GH18_2"/>
    <property type="match status" value="1"/>
</dbReference>
<evidence type="ECO:0000256" key="6">
    <source>
        <dbReference type="ARBA" id="ARBA00023277"/>
    </source>
</evidence>
<keyword evidence="11" id="KW-0732">Signal</keyword>
<dbReference type="STRING" id="218851.A0A2G5F818"/>
<evidence type="ECO:0000256" key="3">
    <source>
        <dbReference type="ARBA" id="ARBA00022801"/>
    </source>
</evidence>
<dbReference type="GO" id="GO:0005576">
    <property type="term" value="C:extracellular region"/>
    <property type="evidence" value="ECO:0007669"/>
    <property type="project" value="TreeGrafter"/>
</dbReference>
<protein>
    <recommendedName>
        <fullName evidence="2">chitinase</fullName>
        <ecNumber evidence="2">3.2.1.14</ecNumber>
    </recommendedName>
</protein>
<dbReference type="Proteomes" id="UP000230069">
    <property type="component" value="Unassembled WGS sequence"/>
</dbReference>
<evidence type="ECO:0000313" key="14">
    <source>
        <dbReference type="Proteomes" id="UP000230069"/>
    </source>
</evidence>
<organism evidence="13 14">
    <name type="scientific">Aquilegia coerulea</name>
    <name type="common">Rocky mountain columbine</name>
    <dbReference type="NCBI Taxonomy" id="218851"/>
    <lineage>
        <taxon>Eukaryota</taxon>
        <taxon>Viridiplantae</taxon>
        <taxon>Streptophyta</taxon>
        <taxon>Embryophyta</taxon>
        <taxon>Tracheophyta</taxon>
        <taxon>Spermatophyta</taxon>
        <taxon>Magnoliopsida</taxon>
        <taxon>Ranunculales</taxon>
        <taxon>Ranunculaceae</taxon>
        <taxon>Thalictroideae</taxon>
        <taxon>Aquilegia</taxon>
    </lineage>
</organism>
<evidence type="ECO:0000256" key="2">
    <source>
        <dbReference type="ARBA" id="ARBA00012729"/>
    </source>
</evidence>
<evidence type="ECO:0000256" key="7">
    <source>
        <dbReference type="ARBA" id="ARBA00023295"/>
    </source>
</evidence>